<dbReference type="HOGENOM" id="CLU_1963655_0_0_1"/>
<accession>F0WBM9</accession>
<evidence type="ECO:0000256" key="1">
    <source>
        <dbReference type="SAM" id="MobiDB-lite"/>
    </source>
</evidence>
<evidence type="ECO:0000313" key="2">
    <source>
        <dbReference type="EMBL" id="CCA18556.1"/>
    </source>
</evidence>
<protein>
    <submittedName>
        <fullName evidence="2">AlNc14C52G4074 protein</fullName>
    </submittedName>
</protein>
<organism evidence="2">
    <name type="scientific">Albugo laibachii Nc14</name>
    <dbReference type="NCBI Taxonomy" id="890382"/>
    <lineage>
        <taxon>Eukaryota</taxon>
        <taxon>Sar</taxon>
        <taxon>Stramenopiles</taxon>
        <taxon>Oomycota</taxon>
        <taxon>Peronosporomycetes</taxon>
        <taxon>Albuginales</taxon>
        <taxon>Albuginaceae</taxon>
        <taxon>Albugo</taxon>
    </lineage>
</organism>
<dbReference type="AlphaFoldDB" id="F0WBM9"/>
<dbReference type="EMBL" id="FR824097">
    <property type="protein sequence ID" value="CCA18556.1"/>
    <property type="molecule type" value="Genomic_DNA"/>
</dbReference>
<reference evidence="2" key="2">
    <citation type="submission" date="2011-02" db="EMBL/GenBank/DDBJ databases">
        <authorList>
            <person name="MacLean D."/>
        </authorList>
    </citation>
    <scope>NUCLEOTIDE SEQUENCE</scope>
</reference>
<sequence>MEKAKLVELSQEMNRACFVITKLRNARNLCLTCVSAIQEALVLSTGRTITNQNEELIGGYHDRHYYSRLRIQVWQTASTCSQNVRLCEMYQLISVSMKKDYDTAPVFNGEKPGYWLGSQQEPPQESDLELTSSSMEQDPI</sequence>
<gene>
    <name evidence="2" type="primary">AlNc14C52G4074</name>
    <name evidence="2" type="ORF">ALNC14_046990</name>
</gene>
<proteinExistence type="predicted"/>
<feature type="region of interest" description="Disordered" evidence="1">
    <location>
        <begin position="112"/>
        <end position="140"/>
    </location>
</feature>
<feature type="compositionally biased region" description="Polar residues" evidence="1">
    <location>
        <begin position="117"/>
        <end position="140"/>
    </location>
</feature>
<reference evidence="2" key="1">
    <citation type="journal article" date="2011" name="PLoS Biol.">
        <title>Gene gain and loss during evolution of obligate parasitism in the white rust pathogen of Arabidopsis thaliana.</title>
        <authorList>
            <person name="Kemen E."/>
            <person name="Gardiner A."/>
            <person name="Schultz-Larsen T."/>
            <person name="Kemen A.C."/>
            <person name="Balmuth A.L."/>
            <person name="Robert-Seilaniantz A."/>
            <person name="Bailey K."/>
            <person name="Holub E."/>
            <person name="Studholme D.J."/>
            <person name="Maclean D."/>
            <person name="Jones J.D."/>
        </authorList>
    </citation>
    <scope>NUCLEOTIDE SEQUENCE</scope>
</reference>
<name>F0WBM9_9STRA</name>